<keyword evidence="3" id="KW-0472">Membrane</keyword>
<dbReference type="PANTHER" id="PTHR33562">
    <property type="entry name" value="ATILLA, ISOFORM B-RELATED-RELATED"/>
    <property type="match status" value="1"/>
</dbReference>
<evidence type="ECO:0000313" key="5">
    <source>
        <dbReference type="Proteomes" id="UP000290809"/>
    </source>
</evidence>
<dbReference type="EMBL" id="QMKO01002287">
    <property type="protein sequence ID" value="RTG84026.1"/>
    <property type="molecule type" value="Genomic_DNA"/>
</dbReference>
<dbReference type="GO" id="GO:0032222">
    <property type="term" value="P:regulation of synaptic transmission, cholinergic"/>
    <property type="evidence" value="ECO:0007669"/>
    <property type="project" value="InterPro"/>
</dbReference>
<dbReference type="InterPro" id="IPR050975">
    <property type="entry name" value="Sleep_regulator"/>
</dbReference>
<keyword evidence="3" id="KW-0812">Transmembrane</keyword>
<reference evidence="4 5" key="1">
    <citation type="journal article" date="2019" name="PLoS Pathog.">
        <title>Genome sequence of the bovine parasite Schistosoma bovis Tanzania.</title>
        <authorList>
            <person name="Oey H."/>
            <person name="Zakrzewski M."/>
            <person name="Gobert G."/>
            <person name="Gravermann K."/>
            <person name="Stoye J."/>
            <person name="Jones M."/>
            <person name="Mcmanus D."/>
            <person name="Krause L."/>
        </authorList>
    </citation>
    <scope>NUCLEOTIDE SEQUENCE [LARGE SCALE GENOMIC DNA]</scope>
    <source>
        <strain evidence="4 5">TAN1997</strain>
    </source>
</reference>
<dbReference type="AlphaFoldDB" id="A0A430Q8R6"/>
<keyword evidence="3" id="KW-1133">Transmembrane helix</keyword>
<keyword evidence="5" id="KW-1185">Reference proteome</keyword>
<sequence>MAFSADPDHCPGQRIKCYSCNSVEDNHCNDPFFRQPQQTKSFPLIDCNDYCFKWAFQGPGQRIKCYSCNSVEDNHCNDPFFRQPQQTKSFPLIDCNDYCFKWAFQGPDGQKHLIRNCSTSLNMKMEKYLVCIAESRSSIGHLCFCNKDKCNSANSIRKQFHYTYYIVLINLIQLFYHYRHILLILPVLYY</sequence>
<feature type="transmembrane region" description="Helical" evidence="3">
    <location>
        <begin position="162"/>
        <end position="189"/>
    </location>
</feature>
<keyword evidence="2" id="KW-0325">Glycoprotein</keyword>
<proteinExistence type="predicted"/>
<dbReference type="STRING" id="6184.A0A430Q8R6"/>
<organism evidence="4 5">
    <name type="scientific">Schistosoma bovis</name>
    <name type="common">Blood fluke</name>
    <dbReference type="NCBI Taxonomy" id="6184"/>
    <lineage>
        <taxon>Eukaryota</taxon>
        <taxon>Metazoa</taxon>
        <taxon>Spiralia</taxon>
        <taxon>Lophotrochozoa</taxon>
        <taxon>Platyhelminthes</taxon>
        <taxon>Trematoda</taxon>
        <taxon>Digenea</taxon>
        <taxon>Strigeidida</taxon>
        <taxon>Schistosomatoidea</taxon>
        <taxon>Schistosomatidae</taxon>
        <taxon>Schistosoma</taxon>
    </lineage>
</organism>
<protein>
    <recommendedName>
        <fullName evidence="6">Protein quiver</fullName>
    </recommendedName>
</protein>
<accession>A0A430Q8R6</accession>
<evidence type="ECO:0000256" key="1">
    <source>
        <dbReference type="ARBA" id="ARBA00022729"/>
    </source>
</evidence>
<gene>
    <name evidence="4" type="ORF">DC041_0005481</name>
</gene>
<keyword evidence="1" id="KW-0732">Signal</keyword>
<dbReference type="InterPro" id="IPR031424">
    <property type="entry name" value="QVR-like"/>
</dbReference>
<evidence type="ECO:0008006" key="6">
    <source>
        <dbReference type="Google" id="ProtNLM"/>
    </source>
</evidence>
<dbReference type="GO" id="GO:0030431">
    <property type="term" value="P:sleep"/>
    <property type="evidence" value="ECO:0007669"/>
    <property type="project" value="InterPro"/>
</dbReference>
<dbReference type="Proteomes" id="UP000290809">
    <property type="component" value="Unassembled WGS sequence"/>
</dbReference>
<name>A0A430Q8R6_SCHBO</name>
<dbReference type="CDD" id="cd23595">
    <property type="entry name" value="TFP_LU_ECD_Qvr"/>
    <property type="match status" value="1"/>
</dbReference>
<evidence type="ECO:0000256" key="2">
    <source>
        <dbReference type="ARBA" id="ARBA00023180"/>
    </source>
</evidence>
<dbReference type="Pfam" id="PF17064">
    <property type="entry name" value="QVR"/>
    <property type="match status" value="1"/>
</dbReference>
<evidence type="ECO:0000256" key="3">
    <source>
        <dbReference type="SAM" id="Phobius"/>
    </source>
</evidence>
<evidence type="ECO:0000313" key="4">
    <source>
        <dbReference type="EMBL" id="RTG84026.1"/>
    </source>
</evidence>
<comment type="caution">
    <text evidence="4">The sequence shown here is derived from an EMBL/GenBank/DDBJ whole genome shotgun (WGS) entry which is preliminary data.</text>
</comment>